<sequence length="106" mass="12700">MRRQDLEKTKEGETENKYLRRLYDCKICTEKKLYIVKRDYERLEIDCVSSNSLSYNQKLRVYKLYPKKKTIHLKTKHGNALGPCKRAYFEGFTILGQCFLVIQKQI</sequence>
<comment type="caution">
    <text evidence="1">The sequence shown here is derived from an EMBL/GenBank/DDBJ whole genome shotgun (WGS) entry which is preliminary data.</text>
</comment>
<dbReference type="AlphaFoldDB" id="A0A4Y2B690"/>
<name>A0A4Y2B690_ARAVE</name>
<dbReference type="EMBL" id="BGPR01000054">
    <property type="protein sequence ID" value="GBL87518.1"/>
    <property type="molecule type" value="Genomic_DNA"/>
</dbReference>
<evidence type="ECO:0000313" key="2">
    <source>
        <dbReference type="Proteomes" id="UP000499080"/>
    </source>
</evidence>
<gene>
    <name evidence="1" type="ORF">AVEN_165137_1</name>
</gene>
<organism evidence="1 2">
    <name type="scientific">Araneus ventricosus</name>
    <name type="common">Orbweaver spider</name>
    <name type="synonym">Epeira ventricosa</name>
    <dbReference type="NCBI Taxonomy" id="182803"/>
    <lineage>
        <taxon>Eukaryota</taxon>
        <taxon>Metazoa</taxon>
        <taxon>Ecdysozoa</taxon>
        <taxon>Arthropoda</taxon>
        <taxon>Chelicerata</taxon>
        <taxon>Arachnida</taxon>
        <taxon>Araneae</taxon>
        <taxon>Araneomorphae</taxon>
        <taxon>Entelegynae</taxon>
        <taxon>Araneoidea</taxon>
        <taxon>Araneidae</taxon>
        <taxon>Araneus</taxon>
    </lineage>
</organism>
<dbReference type="Proteomes" id="UP000499080">
    <property type="component" value="Unassembled WGS sequence"/>
</dbReference>
<keyword evidence="2" id="KW-1185">Reference proteome</keyword>
<accession>A0A4Y2B690</accession>
<proteinExistence type="predicted"/>
<evidence type="ECO:0000313" key="1">
    <source>
        <dbReference type="EMBL" id="GBL87518.1"/>
    </source>
</evidence>
<protein>
    <submittedName>
        <fullName evidence="1">Uncharacterized protein</fullName>
    </submittedName>
</protein>
<reference evidence="1 2" key="1">
    <citation type="journal article" date="2019" name="Sci. Rep.">
        <title>Orb-weaving spider Araneus ventricosus genome elucidates the spidroin gene catalogue.</title>
        <authorList>
            <person name="Kono N."/>
            <person name="Nakamura H."/>
            <person name="Ohtoshi R."/>
            <person name="Moran D.A.P."/>
            <person name="Shinohara A."/>
            <person name="Yoshida Y."/>
            <person name="Fujiwara M."/>
            <person name="Mori M."/>
            <person name="Tomita M."/>
            <person name="Arakawa K."/>
        </authorList>
    </citation>
    <scope>NUCLEOTIDE SEQUENCE [LARGE SCALE GENOMIC DNA]</scope>
</reference>